<comment type="caution">
    <text evidence="1">The sequence shown here is derived from an EMBL/GenBank/DDBJ whole genome shotgun (WGS) entry which is preliminary data.</text>
</comment>
<dbReference type="EMBL" id="BAAAYK010000038">
    <property type="protein sequence ID" value="GAA3359370.1"/>
    <property type="molecule type" value="Genomic_DNA"/>
</dbReference>
<protein>
    <submittedName>
        <fullName evidence="1">Uncharacterized protein</fullName>
    </submittedName>
</protein>
<sequence length="94" mass="10007">MMPSVANSSARLRRDPDAAAEQRVWVLRRHPRVSLRQAHAIVSVDWDAGVARTACGLGLRRDAIADVPAGGCMPCVSCVASIPVGSRQLEDSAD</sequence>
<accession>A0ABP6RT69</accession>
<evidence type="ECO:0000313" key="2">
    <source>
        <dbReference type="Proteomes" id="UP001500483"/>
    </source>
</evidence>
<proteinExistence type="predicted"/>
<evidence type="ECO:0000313" key="1">
    <source>
        <dbReference type="EMBL" id="GAA3359370.1"/>
    </source>
</evidence>
<reference evidence="2" key="1">
    <citation type="journal article" date="2019" name="Int. J. Syst. Evol. Microbiol.">
        <title>The Global Catalogue of Microorganisms (GCM) 10K type strain sequencing project: providing services to taxonomists for standard genome sequencing and annotation.</title>
        <authorList>
            <consortium name="The Broad Institute Genomics Platform"/>
            <consortium name="The Broad Institute Genome Sequencing Center for Infectious Disease"/>
            <person name="Wu L."/>
            <person name="Ma J."/>
        </authorList>
    </citation>
    <scope>NUCLEOTIDE SEQUENCE [LARGE SCALE GENOMIC DNA]</scope>
    <source>
        <strain evidence="2">JCM 9687</strain>
    </source>
</reference>
<organism evidence="1 2">
    <name type="scientific">Saccharopolyspora gregorii</name>
    <dbReference type="NCBI Taxonomy" id="33914"/>
    <lineage>
        <taxon>Bacteria</taxon>
        <taxon>Bacillati</taxon>
        <taxon>Actinomycetota</taxon>
        <taxon>Actinomycetes</taxon>
        <taxon>Pseudonocardiales</taxon>
        <taxon>Pseudonocardiaceae</taxon>
        <taxon>Saccharopolyspora</taxon>
    </lineage>
</organism>
<dbReference type="Proteomes" id="UP001500483">
    <property type="component" value="Unassembled WGS sequence"/>
</dbReference>
<dbReference type="RefSeq" id="WP_344927906.1">
    <property type="nucleotide sequence ID" value="NZ_BAAAYK010000038.1"/>
</dbReference>
<gene>
    <name evidence="1" type="ORF">GCM10020366_35100</name>
</gene>
<name>A0ABP6RT69_9PSEU</name>
<keyword evidence="2" id="KW-1185">Reference proteome</keyword>